<dbReference type="InterPro" id="IPR001650">
    <property type="entry name" value="Helicase_C-like"/>
</dbReference>
<evidence type="ECO:0000256" key="5">
    <source>
        <dbReference type="ARBA" id="ARBA00022840"/>
    </source>
</evidence>
<dbReference type="CDD" id="cd17967">
    <property type="entry name" value="DEADc_DDX3_DDX4"/>
    <property type="match status" value="1"/>
</dbReference>
<dbReference type="GO" id="GO:0016787">
    <property type="term" value="F:hydrolase activity"/>
    <property type="evidence" value="ECO:0007669"/>
    <property type="project" value="UniProtKB-KW"/>
</dbReference>
<feature type="domain" description="DEAD-box RNA helicase Q" evidence="13">
    <location>
        <begin position="154"/>
        <end position="182"/>
    </location>
</feature>
<evidence type="ECO:0000259" key="12">
    <source>
        <dbReference type="PROSITE" id="PS51194"/>
    </source>
</evidence>
<comment type="similarity">
    <text evidence="9">Belongs to the DEAD box helicase family.</text>
</comment>
<dbReference type="PROSITE" id="PS51194">
    <property type="entry name" value="HELICASE_CTER"/>
    <property type="match status" value="1"/>
</dbReference>
<dbReference type="Pfam" id="PF00271">
    <property type="entry name" value="Helicase_C"/>
    <property type="match status" value="1"/>
</dbReference>
<reference evidence="15 17" key="2">
    <citation type="submission" date="2018-03" db="EMBL/GenBank/DDBJ databases">
        <authorList>
            <person name="Fogelqvist J."/>
        </authorList>
    </citation>
    <scope>NUCLEOTIDE SEQUENCE [LARGE SCALE GENOMIC DNA]</scope>
</reference>
<dbReference type="CDD" id="cd18787">
    <property type="entry name" value="SF2_C_DEAD"/>
    <property type="match status" value="1"/>
</dbReference>
<dbReference type="SMART" id="SM00490">
    <property type="entry name" value="HELICc"/>
    <property type="match status" value="1"/>
</dbReference>
<sequence>MSGWGRSDGRRPHQQHRVVVQSATWDDEPVAGPVSDSWAGTGVPCTSGWPTSPANAASGWDAPANVTSGWDTPANVTSGWSATTTTTTASNWDKPVEKKAFYSADDVPARPPMSEEDELRELFGQISVTSGINFDKYDDIPVEVKGKDIVDAVDSFKTLGLQALLQENVSRARYGKPTPIQKFSIPIALAGRDLMACAQTGSGKTAAFLIPAIQLVLTNRLKPMSVAEVTAAALRKTVYPRVLILSPTRELATQIHLESRKFCFKTGVRAAAVYGGQDIRLQVRDMGRHVDILIATPGRLLDFVERNRIGFAHVNLLVFDEADRMLDMGFEPQIRRIVEGADMPSSTAGRQTMMFSATFPPAIQRLASDFLINYLFLTVGRVGSTTGSIRQVVEYAEDHLKREALMRLMPRFDGLTVIFVQTKRGANFLYDCLRRERIPVESIHGDRTQEEREQALHAFRTGEAQFLVATDVASRGLDIPNVMYVVNYDVPNTIDDYVHRIGRTGRCGNTGTAVSFVNERSGSIIRGIYDLLKEGNQEVPEFLENMVRSRRFDTVPNSGPYRKNQRRPPRHPNNRDDDGPVINVMGRGHARIG</sequence>
<dbReference type="PROSITE" id="PS51195">
    <property type="entry name" value="Q_MOTIF"/>
    <property type="match status" value="1"/>
</dbReference>
<geneLocation type="mitochondrion" evidence="15"/>
<feature type="domain" description="Helicase ATP-binding" evidence="11">
    <location>
        <begin position="185"/>
        <end position="377"/>
    </location>
</feature>
<comment type="catalytic activity">
    <reaction evidence="7">
        <text>ATP + H2O = ADP + phosphate + H(+)</text>
        <dbReference type="Rhea" id="RHEA:13065"/>
        <dbReference type="ChEBI" id="CHEBI:15377"/>
        <dbReference type="ChEBI" id="CHEBI:15378"/>
        <dbReference type="ChEBI" id="CHEBI:30616"/>
        <dbReference type="ChEBI" id="CHEBI:43474"/>
        <dbReference type="ChEBI" id="CHEBI:456216"/>
        <dbReference type="EC" id="3.6.4.13"/>
    </reaction>
</comment>
<dbReference type="EMBL" id="CDSF01000155">
    <property type="protein sequence ID" value="CEP03819.1"/>
    <property type="molecule type" value="Genomic_DNA"/>
</dbReference>
<keyword evidence="3 9" id="KW-0378">Hydrolase</keyword>
<dbReference type="Proteomes" id="UP000039324">
    <property type="component" value="Unassembled WGS sequence"/>
</dbReference>
<feature type="domain" description="Helicase C-terminal" evidence="12">
    <location>
        <begin position="404"/>
        <end position="547"/>
    </location>
</feature>
<dbReference type="FunFam" id="3.40.50.300:FF:000008">
    <property type="entry name" value="ATP-dependent RNA helicase RhlB"/>
    <property type="match status" value="1"/>
</dbReference>
<gene>
    <name evidence="14" type="ORF">PBRA_003426</name>
    <name evidence="15" type="ORF">PLBR_LOCUS6989</name>
</gene>
<dbReference type="EMBL" id="OVEO01000012">
    <property type="protein sequence ID" value="SPQ99774.1"/>
    <property type="molecule type" value="Genomic_DNA"/>
</dbReference>
<evidence type="ECO:0000313" key="15">
    <source>
        <dbReference type="EMBL" id="SPQ99774.1"/>
    </source>
</evidence>
<feature type="short sequence motif" description="Q motif" evidence="8">
    <location>
        <begin position="154"/>
        <end position="182"/>
    </location>
</feature>
<evidence type="ECO:0000256" key="3">
    <source>
        <dbReference type="ARBA" id="ARBA00022801"/>
    </source>
</evidence>
<name>A0A0G4J8W5_PLABS</name>
<dbReference type="OrthoDB" id="196131at2759"/>
<dbReference type="InterPro" id="IPR000629">
    <property type="entry name" value="RNA-helicase_DEAD-box_CS"/>
</dbReference>
<feature type="region of interest" description="Disordered" evidence="10">
    <location>
        <begin position="1"/>
        <end position="47"/>
    </location>
</feature>
<proteinExistence type="inferred from homology"/>
<dbReference type="EC" id="3.6.4.13" evidence="1"/>
<dbReference type="Pfam" id="PF00270">
    <property type="entry name" value="DEAD"/>
    <property type="match status" value="1"/>
</dbReference>
<dbReference type="SMART" id="SM00487">
    <property type="entry name" value="DEXDc"/>
    <property type="match status" value="1"/>
</dbReference>
<keyword evidence="4 9" id="KW-0347">Helicase</keyword>
<keyword evidence="6" id="KW-0694">RNA-binding</keyword>
<keyword evidence="16" id="KW-1185">Reference proteome</keyword>
<dbReference type="PROSITE" id="PS51192">
    <property type="entry name" value="HELICASE_ATP_BIND_1"/>
    <property type="match status" value="1"/>
</dbReference>
<dbReference type="InterPro" id="IPR014001">
    <property type="entry name" value="Helicase_ATP-bd"/>
</dbReference>
<dbReference type="PROSITE" id="PS00039">
    <property type="entry name" value="DEAD_ATP_HELICASE"/>
    <property type="match status" value="1"/>
</dbReference>
<evidence type="ECO:0000256" key="4">
    <source>
        <dbReference type="ARBA" id="ARBA00022806"/>
    </source>
</evidence>
<dbReference type="InterPro" id="IPR044763">
    <property type="entry name" value="Ded1/Dbp1_DEADc"/>
</dbReference>
<evidence type="ECO:0000256" key="1">
    <source>
        <dbReference type="ARBA" id="ARBA00012552"/>
    </source>
</evidence>
<feature type="region of interest" description="Disordered" evidence="10">
    <location>
        <begin position="553"/>
        <end position="593"/>
    </location>
</feature>
<evidence type="ECO:0000256" key="7">
    <source>
        <dbReference type="ARBA" id="ARBA00047984"/>
    </source>
</evidence>
<dbReference type="GO" id="GO:0003724">
    <property type="term" value="F:RNA helicase activity"/>
    <property type="evidence" value="ECO:0007669"/>
    <property type="project" value="UniProtKB-EC"/>
</dbReference>
<dbReference type="STRING" id="37360.A0A0G4J8W5"/>
<evidence type="ECO:0000259" key="11">
    <source>
        <dbReference type="PROSITE" id="PS51192"/>
    </source>
</evidence>
<keyword evidence="15" id="KW-0496">Mitochondrion</keyword>
<evidence type="ECO:0000259" key="13">
    <source>
        <dbReference type="PROSITE" id="PS51195"/>
    </source>
</evidence>
<keyword evidence="2 9" id="KW-0547">Nucleotide-binding</keyword>
<keyword evidence="5 9" id="KW-0067">ATP-binding</keyword>
<evidence type="ECO:0000313" key="14">
    <source>
        <dbReference type="EMBL" id="CEP03819.1"/>
    </source>
</evidence>
<dbReference type="PANTHER" id="PTHR47958">
    <property type="entry name" value="ATP-DEPENDENT RNA HELICASE DBP3"/>
    <property type="match status" value="1"/>
</dbReference>
<feature type="compositionally biased region" description="Basic residues" evidence="10">
    <location>
        <begin position="563"/>
        <end position="572"/>
    </location>
</feature>
<reference evidence="14 16" key="1">
    <citation type="submission" date="2015-02" db="EMBL/GenBank/DDBJ databases">
        <authorList>
            <person name="Chooi Y.-H."/>
        </authorList>
    </citation>
    <scope>NUCLEOTIDE SEQUENCE [LARGE SCALE GENOMIC DNA]</scope>
    <source>
        <strain evidence="14">E3</strain>
    </source>
</reference>
<evidence type="ECO:0000256" key="10">
    <source>
        <dbReference type="SAM" id="MobiDB-lite"/>
    </source>
</evidence>
<evidence type="ECO:0000313" key="16">
    <source>
        <dbReference type="Proteomes" id="UP000039324"/>
    </source>
</evidence>
<dbReference type="Proteomes" id="UP000290189">
    <property type="component" value="Unassembled WGS sequence"/>
</dbReference>
<organism evidence="14 16">
    <name type="scientific">Plasmodiophora brassicae</name>
    <name type="common">Clubroot disease agent</name>
    <dbReference type="NCBI Taxonomy" id="37360"/>
    <lineage>
        <taxon>Eukaryota</taxon>
        <taxon>Sar</taxon>
        <taxon>Rhizaria</taxon>
        <taxon>Endomyxa</taxon>
        <taxon>Phytomyxea</taxon>
        <taxon>Plasmodiophorida</taxon>
        <taxon>Plasmodiophoridae</taxon>
        <taxon>Plasmodiophora</taxon>
    </lineage>
</organism>
<dbReference type="OMA" id="HPIMREN"/>
<evidence type="ECO:0000256" key="6">
    <source>
        <dbReference type="ARBA" id="ARBA00022884"/>
    </source>
</evidence>
<protein>
    <recommendedName>
        <fullName evidence="1">RNA helicase</fullName>
        <ecNumber evidence="1">3.6.4.13</ecNumber>
    </recommendedName>
</protein>
<dbReference type="AlphaFoldDB" id="A0A0G4J8W5"/>
<dbReference type="SUPFAM" id="SSF52540">
    <property type="entry name" value="P-loop containing nucleoside triphosphate hydrolases"/>
    <property type="match status" value="1"/>
</dbReference>
<evidence type="ECO:0000256" key="9">
    <source>
        <dbReference type="RuleBase" id="RU000492"/>
    </source>
</evidence>
<dbReference type="GO" id="GO:0003723">
    <property type="term" value="F:RNA binding"/>
    <property type="evidence" value="ECO:0007669"/>
    <property type="project" value="UniProtKB-KW"/>
</dbReference>
<accession>A0A0G4J8W5</accession>
<dbReference type="InterPro" id="IPR014014">
    <property type="entry name" value="RNA_helicase_DEAD_Q_motif"/>
</dbReference>
<dbReference type="InterPro" id="IPR011545">
    <property type="entry name" value="DEAD/DEAH_box_helicase_dom"/>
</dbReference>
<dbReference type="FunFam" id="3.40.50.300:FF:000397">
    <property type="entry name" value="Probable ATP-dependent RNA helicase DDX4"/>
    <property type="match status" value="1"/>
</dbReference>
<evidence type="ECO:0000256" key="8">
    <source>
        <dbReference type="PROSITE-ProRule" id="PRU00552"/>
    </source>
</evidence>
<dbReference type="Gene3D" id="3.40.50.300">
    <property type="entry name" value="P-loop containing nucleotide triphosphate hydrolases"/>
    <property type="match status" value="2"/>
</dbReference>
<evidence type="ECO:0000256" key="2">
    <source>
        <dbReference type="ARBA" id="ARBA00022741"/>
    </source>
</evidence>
<dbReference type="InterPro" id="IPR027417">
    <property type="entry name" value="P-loop_NTPase"/>
</dbReference>
<dbReference type="GO" id="GO:0005524">
    <property type="term" value="F:ATP binding"/>
    <property type="evidence" value="ECO:0007669"/>
    <property type="project" value="UniProtKB-KW"/>
</dbReference>
<evidence type="ECO:0000313" key="17">
    <source>
        <dbReference type="Proteomes" id="UP000290189"/>
    </source>
</evidence>